<reference evidence="2 3" key="1">
    <citation type="submission" date="2018-05" db="EMBL/GenBank/DDBJ databases">
        <title>Complete Genome Sequences of Extremely Thermoacidophilic, Metal-Mobilizing Type-Strain Members of the Archaeal Family Sulfolobaceae: Acidianus brierleyi DSM-1651T, Acidianus sulfidivorans DSM-18786T, Metallosphaera hakonensis DSM-7519T, and Metallosphaera prunae DSM-10039T.</title>
        <authorList>
            <person name="Counts J.A."/>
            <person name="Kelly R.M."/>
        </authorList>
    </citation>
    <scope>NUCLEOTIDE SEQUENCE [LARGE SCALE GENOMIC DNA]</scope>
    <source>
        <strain evidence="2 3">HO1-1</strain>
    </source>
</reference>
<dbReference type="EMBL" id="CP029287">
    <property type="protein sequence ID" value="AWS00681.1"/>
    <property type="molecule type" value="Genomic_DNA"/>
</dbReference>
<evidence type="ECO:0000313" key="2">
    <source>
        <dbReference type="EMBL" id="AWS00681.1"/>
    </source>
</evidence>
<dbReference type="AlphaFoldDB" id="A0A2U9IX56"/>
<reference evidence="3" key="3">
    <citation type="submission" date="2020-03" db="EMBL/GenBank/DDBJ databases">
        <title>Sequencing and Assembly of Multiple Reported Metal-Biooxidizing Members of the Extremely Thermoacidophilic Archaeal Family Sulfolobaceae.</title>
        <authorList>
            <person name="Counts J.A."/>
            <person name="Kelly R.M."/>
        </authorList>
    </citation>
    <scope>NUCLEOTIDE SEQUENCE [LARGE SCALE GENOMIC DNA]</scope>
    <source>
        <strain evidence="3">HO1-1</strain>
    </source>
</reference>
<keyword evidence="3" id="KW-1185">Reference proteome</keyword>
<sequence>MDVEKTYIKLKNSSEGCGDLPTADLPGFEPGT</sequence>
<dbReference type="InterPro" id="IPR012922">
    <property type="entry name" value="ORF_D-335"/>
</dbReference>
<feature type="domain" description="ORF D-335-like" evidence="1">
    <location>
        <begin position="2"/>
        <end position="32"/>
    </location>
</feature>
<proteinExistence type="predicted"/>
<dbReference type="Proteomes" id="UP000247586">
    <property type="component" value="Chromosome"/>
</dbReference>
<gene>
    <name evidence="2" type="ORF">DFR87_10085</name>
</gene>
<dbReference type="KEGG" id="mhk:DFR87_10085"/>
<evidence type="ECO:0000259" key="1">
    <source>
        <dbReference type="Pfam" id="PF07935"/>
    </source>
</evidence>
<accession>A0A2U9IX56</accession>
<evidence type="ECO:0000313" key="3">
    <source>
        <dbReference type="Proteomes" id="UP000247586"/>
    </source>
</evidence>
<name>A0A2U9IX56_9CREN</name>
<organism evidence="2 3">
    <name type="scientific">Metallosphaera hakonensis JCM 8857 = DSM 7519</name>
    <dbReference type="NCBI Taxonomy" id="1293036"/>
    <lineage>
        <taxon>Archaea</taxon>
        <taxon>Thermoproteota</taxon>
        <taxon>Thermoprotei</taxon>
        <taxon>Sulfolobales</taxon>
        <taxon>Sulfolobaceae</taxon>
        <taxon>Metallosphaera</taxon>
    </lineage>
</organism>
<dbReference type="Pfam" id="PF07935">
    <property type="entry name" value="SSV1_ORF_D-335"/>
    <property type="match status" value="1"/>
</dbReference>
<protein>
    <recommendedName>
        <fullName evidence="1">ORF D-335-like domain-containing protein</fullName>
    </recommendedName>
</protein>
<reference evidence="3" key="2">
    <citation type="submission" date="2020-03" db="EMBL/GenBank/DDBJ databases">
        <title>Complete Genome Sequences of Extremely Thermoacidophilic, Metal-Mobilizing Type-Strain Members of the Archaeal Family Sulfolobaceae: Acidianus brierleyi DSM-1651T, Acidianus sulfidivorans DSM-18786T, Metallosphaera hakonensis DSM-7519T, and Metallosphaera prunae DSM-10039T.</title>
        <authorList>
            <person name="Counts J.A."/>
            <person name="Kelly R.M."/>
        </authorList>
    </citation>
    <scope>NUCLEOTIDE SEQUENCE [LARGE SCALE GENOMIC DNA]</scope>
    <source>
        <strain evidence="3">HO1-1</strain>
    </source>
</reference>